<keyword evidence="4" id="KW-1185">Reference proteome</keyword>
<reference evidence="3 4" key="2">
    <citation type="submission" date="2018-11" db="EMBL/GenBank/DDBJ databases">
        <authorList>
            <consortium name="Pathogen Informatics"/>
        </authorList>
    </citation>
    <scope>NUCLEOTIDE SEQUENCE [LARGE SCALE GENOMIC DNA]</scope>
</reference>
<accession>A0A183D3N2</accession>
<organism evidence="5">
    <name type="scientific">Gongylonema pulchrum</name>
    <dbReference type="NCBI Taxonomy" id="637853"/>
    <lineage>
        <taxon>Eukaryota</taxon>
        <taxon>Metazoa</taxon>
        <taxon>Ecdysozoa</taxon>
        <taxon>Nematoda</taxon>
        <taxon>Chromadorea</taxon>
        <taxon>Rhabditida</taxon>
        <taxon>Spirurina</taxon>
        <taxon>Spiruromorpha</taxon>
        <taxon>Spiruroidea</taxon>
        <taxon>Gongylonematidae</taxon>
        <taxon>Gongylonema</taxon>
    </lineage>
</organism>
<dbReference type="Proteomes" id="UP000271098">
    <property type="component" value="Unassembled WGS sequence"/>
</dbReference>
<feature type="repeat" description="RCC1" evidence="2">
    <location>
        <begin position="167"/>
        <end position="216"/>
    </location>
</feature>
<reference evidence="5" key="1">
    <citation type="submission" date="2016-06" db="UniProtKB">
        <authorList>
            <consortium name="WormBaseParasite"/>
        </authorList>
    </citation>
    <scope>IDENTIFICATION</scope>
</reference>
<name>A0A183D3N2_9BILA</name>
<dbReference type="WBParaSite" id="GPUH_0000332901-mRNA-1">
    <property type="protein sequence ID" value="GPUH_0000332901-mRNA-1"/>
    <property type="gene ID" value="GPUH_0000332901"/>
</dbReference>
<feature type="repeat" description="RCC1" evidence="2">
    <location>
        <begin position="70"/>
        <end position="114"/>
    </location>
</feature>
<dbReference type="OrthoDB" id="16281at2759"/>
<evidence type="ECO:0000256" key="2">
    <source>
        <dbReference type="PROSITE-ProRule" id="PRU00235"/>
    </source>
</evidence>
<evidence type="ECO:0000313" key="4">
    <source>
        <dbReference type="Proteomes" id="UP000271098"/>
    </source>
</evidence>
<evidence type="ECO:0000313" key="5">
    <source>
        <dbReference type="WBParaSite" id="GPUH_0000332901-mRNA-1"/>
    </source>
</evidence>
<dbReference type="InterPro" id="IPR009091">
    <property type="entry name" value="RCC1/BLIP-II"/>
</dbReference>
<evidence type="ECO:0000313" key="3">
    <source>
        <dbReference type="EMBL" id="VDK39028.1"/>
    </source>
</evidence>
<gene>
    <name evidence="3" type="ORF">GPUH_LOCUS3323</name>
</gene>
<dbReference type="EMBL" id="UYRT01005611">
    <property type="protein sequence ID" value="VDK39028.1"/>
    <property type="molecule type" value="Genomic_DNA"/>
</dbReference>
<protein>
    <submittedName>
        <fullName evidence="5">E3 ubiquitin-protein ligase HERC3</fullName>
    </submittedName>
</protein>
<evidence type="ECO:0000256" key="1">
    <source>
        <dbReference type="ARBA" id="ARBA00022737"/>
    </source>
</evidence>
<dbReference type="Pfam" id="PF13540">
    <property type="entry name" value="RCC1_2"/>
    <property type="match status" value="3"/>
</dbReference>
<dbReference type="PROSITE" id="PS50012">
    <property type="entry name" value="RCC1_3"/>
    <property type="match status" value="3"/>
</dbReference>
<dbReference type="InterPro" id="IPR051625">
    <property type="entry name" value="Signaling_Regulatory_Domain"/>
</dbReference>
<dbReference type="PANTHER" id="PTHR22872">
    <property type="entry name" value="BTK-BINDING PROTEIN-RELATED"/>
    <property type="match status" value="1"/>
</dbReference>
<dbReference type="Pfam" id="PF00415">
    <property type="entry name" value="RCC1"/>
    <property type="match status" value="1"/>
</dbReference>
<feature type="repeat" description="RCC1" evidence="2">
    <location>
        <begin position="115"/>
        <end position="167"/>
    </location>
</feature>
<dbReference type="Gene3D" id="2.130.10.30">
    <property type="entry name" value="Regulator of chromosome condensation 1/beta-lactamase-inhibitor protein II"/>
    <property type="match status" value="1"/>
</dbReference>
<dbReference type="InterPro" id="IPR000408">
    <property type="entry name" value="Reg_chr_condens"/>
</dbReference>
<proteinExistence type="predicted"/>
<dbReference type="SUPFAM" id="SSF50985">
    <property type="entry name" value="RCC1/BLIP-II"/>
    <property type="match status" value="1"/>
</dbReference>
<sequence length="226" mass="24334">MERRVAEIPKAVQVACGATHTVTINETGHVYMFGEQPDGQKLYKPIEIHLFRGVPVVQGNLFSAAVTASGVLYTWGKNDCGQLGSPRNPCLVPSIHSVVAVECGDSHMVALTHEGRVFSCGADSFGQLGFGRPDGSQYSMMCITDMLGSHVTKIACGRCHTIVLAHGKMYTFGLNSSGQLGQGHTANQITPIPISSSSNVSQIFAGWDQSFCLKLQTKHDCVRFFV</sequence>
<keyword evidence="1" id="KW-0677">Repeat</keyword>
<dbReference type="AlphaFoldDB" id="A0A183D3N2"/>